<evidence type="ECO:0008006" key="3">
    <source>
        <dbReference type="Google" id="ProtNLM"/>
    </source>
</evidence>
<name>A0AAF0EK50_9BASI</name>
<proteinExistence type="predicted"/>
<gene>
    <name evidence="1" type="ORF">MNAN1_001119</name>
</gene>
<organism evidence="1 2">
    <name type="scientific">Malassezia nana</name>
    <dbReference type="NCBI Taxonomy" id="180528"/>
    <lineage>
        <taxon>Eukaryota</taxon>
        <taxon>Fungi</taxon>
        <taxon>Dikarya</taxon>
        <taxon>Basidiomycota</taxon>
        <taxon>Ustilaginomycotina</taxon>
        <taxon>Malasseziomycetes</taxon>
        <taxon>Malasseziales</taxon>
        <taxon>Malasseziaceae</taxon>
        <taxon>Malassezia</taxon>
    </lineage>
</organism>
<accession>A0AAF0EK50</accession>
<dbReference type="Proteomes" id="UP001213623">
    <property type="component" value="Chromosome 2"/>
</dbReference>
<evidence type="ECO:0000313" key="1">
    <source>
        <dbReference type="EMBL" id="WFD26144.1"/>
    </source>
</evidence>
<dbReference type="EMBL" id="CP119893">
    <property type="protein sequence ID" value="WFD26144.1"/>
    <property type="molecule type" value="Genomic_DNA"/>
</dbReference>
<keyword evidence="2" id="KW-1185">Reference proteome</keyword>
<protein>
    <recommendedName>
        <fullName evidence="3">Vacuolar protein sorting-associated protein 51 homolog</fullName>
    </recommendedName>
</protein>
<evidence type="ECO:0000313" key="2">
    <source>
        <dbReference type="Proteomes" id="UP001213623"/>
    </source>
</evidence>
<dbReference type="AlphaFoldDB" id="A0AAF0EK50"/>
<dbReference type="Pfam" id="PF08700">
    <property type="entry name" value="VPS51_Exo84_N"/>
    <property type="match status" value="1"/>
</dbReference>
<reference evidence="1" key="1">
    <citation type="submission" date="2023-03" db="EMBL/GenBank/DDBJ databases">
        <title>Mating type loci evolution in Malassezia.</title>
        <authorList>
            <person name="Coelho M.A."/>
        </authorList>
    </citation>
    <scope>NUCLEOTIDE SEQUENCE</scope>
    <source>
        <strain evidence="1">CBS 9557</strain>
    </source>
</reference>
<sequence>MASSKADSLKAFYGMAAAPNAPEDEPAPAPTLEECTATQSLSELLALSSEKLDVVRDLYADRQSLVYNHHQELVGASETVGEMRRGIEALKPRRTSLEEQLAQMRQQPTEPLGASTPKDALPWAEQVAPVVELPLTLRRILDEHTPKSVADAEAALQAQAPVLAAWVDAHVAGADELQRLCRDMIVQAHTPST</sequence>